<dbReference type="AlphaFoldDB" id="A0AA91DN17"/>
<dbReference type="EMBL" id="LVHG01000046">
    <property type="protein sequence ID" value="OAK63337.1"/>
    <property type="molecule type" value="Genomic_DNA"/>
</dbReference>
<dbReference type="SUPFAM" id="SSF53756">
    <property type="entry name" value="UDP-Glycosyltransferase/glycogen phosphorylase"/>
    <property type="match status" value="1"/>
</dbReference>
<dbReference type="Pfam" id="PF00534">
    <property type="entry name" value="Glycos_transf_1"/>
    <property type="match status" value="1"/>
</dbReference>
<dbReference type="InterPro" id="IPR001296">
    <property type="entry name" value="Glyco_trans_1"/>
</dbReference>
<dbReference type="PANTHER" id="PTHR46401">
    <property type="entry name" value="GLYCOSYLTRANSFERASE WBBK-RELATED"/>
    <property type="match status" value="1"/>
</dbReference>
<gene>
    <name evidence="2" type="ORF">A3K87_16765</name>
</gene>
<comment type="caution">
    <text evidence="2">The sequence shown here is derived from an EMBL/GenBank/DDBJ whole genome shotgun (WGS) entry which is preliminary data.</text>
</comment>
<proteinExistence type="predicted"/>
<dbReference type="GO" id="GO:0016757">
    <property type="term" value="F:glycosyltransferase activity"/>
    <property type="evidence" value="ECO:0007669"/>
    <property type="project" value="InterPro"/>
</dbReference>
<evidence type="ECO:0000313" key="2">
    <source>
        <dbReference type="EMBL" id="OAK63337.1"/>
    </source>
</evidence>
<reference evidence="2 3" key="1">
    <citation type="submission" date="2016-03" db="EMBL/GenBank/DDBJ databases">
        <title>Genome sequence of Variovorax paradoxus KB5.</title>
        <authorList>
            <person name="Jeong H."/>
            <person name="Hong C.E."/>
            <person name="Jo S.H."/>
            <person name="Park J.M."/>
        </authorList>
    </citation>
    <scope>NUCLEOTIDE SEQUENCE [LARGE SCALE GENOMIC DNA]</scope>
    <source>
        <strain evidence="2 3">KB5</strain>
    </source>
</reference>
<dbReference type="PANTHER" id="PTHR46401:SF8">
    <property type="entry name" value="BLL6006 PROTEIN"/>
    <property type="match status" value="1"/>
</dbReference>
<protein>
    <submittedName>
        <fullName evidence="2">Glycosyl transferase family 1</fullName>
    </submittedName>
</protein>
<feature type="domain" description="Glycosyl transferase family 1" evidence="1">
    <location>
        <begin position="184"/>
        <end position="302"/>
    </location>
</feature>
<accession>A0AA91DN17</accession>
<evidence type="ECO:0000259" key="1">
    <source>
        <dbReference type="Pfam" id="PF00534"/>
    </source>
</evidence>
<dbReference type="Proteomes" id="UP000077852">
    <property type="component" value="Unassembled WGS sequence"/>
</dbReference>
<organism evidence="2 3">
    <name type="scientific">Variovorax paradoxus</name>
    <dbReference type="NCBI Taxonomy" id="34073"/>
    <lineage>
        <taxon>Bacteria</taxon>
        <taxon>Pseudomonadati</taxon>
        <taxon>Pseudomonadota</taxon>
        <taxon>Betaproteobacteria</taxon>
        <taxon>Burkholderiales</taxon>
        <taxon>Comamonadaceae</taxon>
        <taxon>Variovorax</taxon>
    </lineage>
</organism>
<keyword evidence="2" id="KW-0808">Transferase</keyword>
<sequence>MATYLFYDTIRLNPRSGGVLNVAEVLLRNMRLSQGDSVQSVSERHPRLYEAARRFRVSRFLLETLLYNFHRIRALLTGERAYALFPNYFLPFTLFGRHADAVVIVHDLQYKAYPAYFSRAKRMWLDWSLWRVAHSAANAVFISKSSLHDFERHFARCAHASVIFNPVDAPRAPVRAAAPGTEQAQERYLIAAYHYYPHKNFSGILALFERMKRAGLVDFLDITGNGAAEVERMVAALAPEVRGCVRHRGLVSREELVRLYAGATAFISLSTFEGFNLSAAEAATLGVPLLLSDIPVHRELFSGYGFFVGSASCDTYRLARYLARHERTRPAWLHAQACAPGAVAARYLALKRAAVPLARAVQ</sequence>
<dbReference type="Gene3D" id="3.40.50.2000">
    <property type="entry name" value="Glycogen Phosphorylase B"/>
    <property type="match status" value="2"/>
</dbReference>
<name>A0AA91DN17_VARPD</name>
<evidence type="ECO:0000313" key="3">
    <source>
        <dbReference type="Proteomes" id="UP000077852"/>
    </source>
</evidence>